<dbReference type="InterPro" id="IPR023401">
    <property type="entry name" value="ODC_N"/>
</dbReference>
<dbReference type="SUPFAM" id="SSF51735">
    <property type="entry name" value="NAD(P)-binding Rossmann-fold domains"/>
    <property type="match status" value="1"/>
</dbReference>
<dbReference type="Gene3D" id="3.40.50.720">
    <property type="entry name" value="NAD(P)-binding Rossmann-like Domain"/>
    <property type="match status" value="1"/>
</dbReference>
<dbReference type="Gene3D" id="3.30.1780.10">
    <property type="entry name" value="ornithine cyclodeaminase, domain 1"/>
    <property type="match status" value="1"/>
</dbReference>
<dbReference type="GO" id="GO:0005737">
    <property type="term" value="C:cytoplasm"/>
    <property type="evidence" value="ECO:0007669"/>
    <property type="project" value="TreeGrafter"/>
</dbReference>
<dbReference type="PANTHER" id="PTHR13812">
    <property type="entry name" value="KETIMINE REDUCTASE MU-CRYSTALLIN"/>
    <property type="match status" value="1"/>
</dbReference>
<protein>
    <submittedName>
        <fullName evidence="1">Ornithine cyclodeaminase</fullName>
        <ecNumber evidence="1">4.3.1.12</ecNumber>
    </submittedName>
</protein>
<evidence type="ECO:0000313" key="2">
    <source>
        <dbReference type="Proteomes" id="UP000031014"/>
    </source>
</evidence>
<dbReference type="PANTHER" id="PTHR13812:SF19">
    <property type="entry name" value="KETIMINE REDUCTASE MU-CRYSTALLIN"/>
    <property type="match status" value="1"/>
</dbReference>
<dbReference type="OrthoDB" id="9792005at2"/>
<comment type="caution">
    <text evidence="1">The sequence shown here is derived from an EMBL/GenBank/DDBJ whole genome shotgun (WGS) entry which is preliminary data.</text>
</comment>
<dbReference type="AlphaFoldDB" id="A0A0A8X440"/>
<keyword evidence="1" id="KW-0456">Lyase</keyword>
<organism evidence="1 2">
    <name type="scientific">Mesobacillus selenatarsenatis (strain DSM 18680 / JCM 14380 / FERM P-15431 / SF-1)</name>
    <dbReference type="NCBI Taxonomy" id="1321606"/>
    <lineage>
        <taxon>Bacteria</taxon>
        <taxon>Bacillati</taxon>
        <taxon>Bacillota</taxon>
        <taxon>Bacilli</taxon>
        <taxon>Bacillales</taxon>
        <taxon>Bacillaceae</taxon>
        <taxon>Mesobacillus</taxon>
    </lineage>
</organism>
<accession>A0A0A8X440</accession>
<sequence length="324" mass="35151">MLILNEQLIQSIYKIEDAIRDVENMLVAIHEGRVENPHRTVLNVPERNGSVLYMPSSDGTSMAATKIVSIFPDNSSANLPTTQGAILLTELETGKHMSLLSASYLTRLRTGALSAISARHLARPDSQVLTVIGTGGMAFEQVLGIVNVLPIQDIYLINRTVEKTYAFGEKLREAGVTATIHTGVDRNEAVAQSDVICCATRSTEEVFDANYVKAGTHIIGVGSYLPDMREIPLGAIEKAALIYADDYEGMKAEAGEFIDAVQQGKWSFEQLSGTLAELHGNPVERGVEDITIFKSVGAAHFDLAVAKGVFEKAEEMDEGEEIIL</sequence>
<dbReference type="EMBL" id="BASE01000019">
    <property type="protein sequence ID" value="GAM12876.1"/>
    <property type="molecule type" value="Genomic_DNA"/>
</dbReference>
<dbReference type="Proteomes" id="UP000031014">
    <property type="component" value="Unassembled WGS sequence"/>
</dbReference>
<keyword evidence="2" id="KW-1185">Reference proteome</keyword>
<dbReference type="PIRSF" id="PIRSF001439">
    <property type="entry name" value="CryM"/>
    <property type="match status" value="1"/>
</dbReference>
<proteinExistence type="predicted"/>
<dbReference type="RefSeq" id="WP_041964772.1">
    <property type="nucleotide sequence ID" value="NZ_BASE01000019.1"/>
</dbReference>
<dbReference type="GO" id="GO:0008473">
    <property type="term" value="F:ornithine cyclodeaminase activity"/>
    <property type="evidence" value="ECO:0007669"/>
    <property type="project" value="UniProtKB-EC"/>
</dbReference>
<dbReference type="STRING" id="1321606.SAMD00020551_1011"/>
<dbReference type="Pfam" id="PF02423">
    <property type="entry name" value="OCD_Mu_crystall"/>
    <property type="match status" value="1"/>
</dbReference>
<dbReference type="EC" id="4.3.1.12" evidence="1"/>
<name>A0A0A8X440_MESS1</name>
<dbReference type="InterPro" id="IPR003462">
    <property type="entry name" value="ODC_Mu_crystall"/>
</dbReference>
<reference evidence="1 2" key="1">
    <citation type="submission" date="2013-06" db="EMBL/GenBank/DDBJ databases">
        <title>Whole genome shotgun sequence of Bacillus selenatarsenatis SF-1.</title>
        <authorList>
            <person name="Kuroda M."/>
            <person name="Sei K."/>
            <person name="Yamashita M."/>
            <person name="Ike M."/>
        </authorList>
    </citation>
    <scope>NUCLEOTIDE SEQUENCE [LARGE SCALE GENOMIC DNA]</scope>
    <source>
        <strain evidence="1 2">SF-1</strain>
    </source>
</reference>
<dbReference type="InterPro" id="IPR036291">
    <property type="entry name" value="NAD(P)-bd_dom_sf"/>
</dbReference>
<gene>
    <name evidence="1" type="ORF">SAMD00020551_1011</name>
</gene>
<evidence type="ECO:0000313" key="1">
    <source>
        <dbReference type="EMBL" id="GAM12876.1"/>
    </source>
</evidence>